<evidence type="ECO:0000313" key="1">
    <source>
        <dbReference type="EMBL" id="KAF2078173.1"/>
    </source>
</evidence>
<evidence type="ECO:0008006" key="3">
    <source>
        <dbReference type="Google" id="ProtNLM"/>
    </source>
</evidence>
<dbReference type="PANTHER" id="PTHR33129:SF1">
    <property type="entry name" value="ATP-BINDING PROTEIN"/>
    <property type="match status" value="1"/>
</dbReference>
<dbReference type="AlphaFoldDB" id="A0A8J4Q1D9"/>
<dbReference type="PANTHER" id="PTHR33129">
    <property type="entry name" value="PROTEIN KINASE DOMAIN-CONTAINING PROTEIN-RELATED"/>
    <property type="match status" value="1"/>
</dbReference>
<gene>
    <name evidence="1" type="ORF">CYY_000557</name>
</gene>
<sequence length="567" mass="64231">MADRYSLAYAIIDVSSHPNKEMCKDLVNEKQASRIVYEYGDSKDINKVNQYLVRQFQEAQLPTTTTTNLDKLQTEILFWQQLQNIRVDDNGILSLPNGVHFLGNGANGSQLYIRESYLELKDIIFQHFKIYDPSTTVQSNSTASNPTYIKTGFAITGTPGIGKSCFIYYIMWEIAQTKGTILLRSFHSNCQDSFYLYTYDSIGAPIVFVGTEGDFDNHFVDKTCYYLVDSKFIGNVAAKTIIVSPPDPSKYKEFLKSTIATRRYLPPWSKDELDVVRPLLYPTISHTVLEGLWNKWGGIPRFVLESGLDPIFQQQIEDSISGVKLVDCVQSVGMADPTAPGIDKVIQIIPIEGSHEKYSRMVLKFSSKYVQQRVTSNVEKDGIDKMIAQLKVPQFLHSPLGGSFFESICHRALKEGGVFNRRNLDSNIEDKVKITKSLSTCLIKSIDDISGSDDSTYLLPIFSNFPVVDSIIKPNTLFQVTVSESHPPLMEKLTQIIQQLSVSVQPQKKKQKSHQQNPMFHLYFVVPEDIYPIFTKQYYLTTKNTQAVNLTTEVQQITQYALLLSLK</sequence>
<dbReference type="Proteomes" id="UP000695562">
    <property type="component" value="Unassembled WGS sequence"/>
</dbReference>
<evidence type="ECO:0000313" key="2">
    <source>
        <dbReference type="Proteomes" id="UP000695562"/>
    </source>
</evidence>
<accession>A0A8J4Q1D9</accession>
<organism evidence="1 2">
    <name type="scientific">Polysphondylium violaceum</name>
    <dbReference type="NCBI Taxonomy" id="133409"/>
    <lineage>
        <taxon>Eukaryota</taxon>
        <taxon>Amoebozoa</taxon>
        <taxon>Evosea</taxon>
        <taxon>Eumycetozoa</taxon>
        <taxon>Dictyostelia</taxon>
        <taxon>Dictyosteliales</taxon>
        <taxon>Dictyosteliaceae</taxon>
        <taxon>Polysphondylium</taxon>
    </lineage>
</organism>
<dbReference type="InterPro" id="IPR052980">
    <property type="entry name" value="Crinkler_effector"/>
</dbReference>
<name>A0A8J4Q1D9_9MYCE</name>
<keyword evidence="2" id="KW-1185">Reference proteome</keyword>
<dbReference type="EMBL" id="AJWJ01000010">
    <property type="protein sequence ID" value="KAF2078173.1"/>
    <property type="molecule type" value="Genomic_DNA"/>
</dbReference>
<reference evidence="1" key="1">
    <citation type="submission" date="2020-01" db="EMBL/GenBank/DDBJ databases">
        <title>Development of genomics and gene disruption for Polysphondylium violaceum indicates a role for the polyketide synthase stlB in stalk morphogenesis.</title>
        <authorList>
            <person name="Narita B."/>
            <person name="Kawabe Y."/>
            <person name="Kin K."/>
            <person name="Saito T."/>
            <person name="Gibbs R."/>
            <person name="Kuspa A."/>
            <person name="Muzny D."/>
            <person name="Queller D."/>
            <person name="Richards S."/>
            <person name="Strassman J."/>
            <person name="Sucgang R."/>
            <person name="Worley K."/>
            <person name="Schaap P."/>
        </authorList>
    </citation>
    <scope>NUCLEOTIDE SEQUENCE</scope>
    <source>
        <strain evidence="1">QSvi11</strain>
    </source>
</reference>
<proteinExistence type="predicted"/>
<protein>
    <recommendedName>
        <fullName evidence="3">Crinkler family protein</fullName>
    </recommendedName>
</protein>
<dbReference type="OrthoDB" id="19109at2759"/>
<comment type="caution">
    <text evidence="1">The sequence shown here is derived from an EMBL/GenBank/DDBJ whole genome shotgun (WGS) entry which is preliminary data.</text>
</comment>